<reference evidence="3" key="1">
    <citation type="journal article" date="2022" name="IScience">
        <title>Evolution of zygomycete secretomes and the origins of terrestrial fungal ecologies.</title>
        <authorList>
            <person name="Chang Y."/>
            <person name="Wang Y."/>
            <person name="Mondo S."/>
            <person name="Ahrendt S."/>
            <person name="Andreopoulos W."/>
            <person name="Barry K."/>
            <person name="Beard J."/>
            <person name="Benny G.L."/>
            <person name="Blankenship S."/>
            <person name="Bonito G."/>
            <person name="Cuomo C."/>
            <person name="Desiro A."/>
            <person name="Gervers K.A."/>
            <person name="Hundley H."/>
            <person name="Kuo A."/>
            <person name="LaButti K."/>
            <person name="Lang B.F."/>
            <person name="Lipzen A."/>
            <person name="O'Donnell K."/>
            <person name="Pangilinan J."/>
            <person name="Reynolds N."/>
            <person name="Sandor L."/>
            <person name="Smith M.E."/>
            <person name="Tsang A."/>
            <person name="Grigoriev I.V."/>
            <person name="Stajich J.E."/>
            <person name="Spatafora J.W."/>
        </authorList>
    </citation>
    <scope>NUCLEOTIDE SEQUENCE</scope>
    <source>
        <strain evidence="3">RSA 2281</strain>
    </source>
</reference>
<proteinExistence type="predicted"/>
<feature type="compositionally biased region" description="Low complexity" evidence="1">
    <location>
        <begin position="485"/>
        <end position="495"/>
    </location>
</feature>
<evidence type="ECO:0000256" key="1">
    <source>
        <dbReference type="SAM" id="MobiDB-lite"/>
    </source>
</evidence>
<name>A0AAD5KDT1_9FUNG</name>
<feature type="compositionally biased region" description="Low complexity" evidence="1">
    <location>
        <begin position="574"/>
        <end position="593"/>
    </location>
</feature>
<feature type="compositionally biased region" description="Polar residues" evidence="1">
    <location>
        <begin position="671"/>
        <end position="683"/>
    </location>
</feature>
<feature type="compositionally biased region" description="Basic and acidic residues" evidence="1">
    <location>
        <begin position="380"/>
        <end position="390"/>
    </location>
</feature>
<comment type="caution">
    <text evidence="3">The sequence shown here is derived from an EMBL/GenBank/DDBJ whole genome shotgun (WGS) entry which is preliminary data.</text>
</comment>
<dbReference type="EMBL" id="JAIXMP010000009">
    <property type="protein sequence ID" value="KAI9268051.1"/>
    <property type="molecule type" value="Genomic_DNA"/>
</dbReference>
<feature type="compositionally biased region" description="Low complexity" evidence="1">
    <location>
        <begin position="412"/>
        <end position="435"/>
    </location>
</feature>
<feature type="region of interest" description="Disordered" evidence="1">
    <location>
        <begin position="339"/>
        <end position="435"/>
    </location>
</feature>
<feature type="compositionally biased region" description="Low complexity" evidence="1">
    <location>
        <begin position="464"/>
        <end position="477"/>
    </location>
</feature>
<dbReference type="Gene3D" id="2.60.40.640">
    <property type="match status" value="1"/>
</dbReference>
<dbReference type="Proteomes" id="UP001209540">
    <property type="component" value="Unassembled WGS sequence"/>
</dbReference>
<evidence type="ECO:0000313" key="4">
    <source>
        <dbReference type="Proteomes" id="UP001209540"/>
    </source>
</evidence>
<dbReference type="AlphaFoldDB" id="A0AAD5KDT1"/>
<protein>
    <recommendedName>
        <fullName evidence="2">Arrestin-like N-terminal domain-containing protein</fullName>
    </recommendedName>
</protein>
<feature type="compositionally biased region" description="Low complexity" evidence="1">
    <location>
        <begin position="545"/>
        <end position="557"/>
    </location>
</feature>
<dbReference type="SUPFAM" id="SSF81296">
    <property type="entry name" value="E set domains"/>
    <property type="match status" value="1"/>
</dbReference>
<dbReference type="InterPro" id="IPR011021">
    <property type="entry name" value="Arrestin-like_N"/>
</dbReference>
<feature type="region of interest" description="Disordered" evidence="1">
    <location>
        <begin position="717"/>
        <end position="740"/>
    </location>
</feature>
<gene>
    <name evidence="3" type="ORF">BDA99DRAFT_558236</name>
</gene>
<evidence type="ECO:0000259" key="2">
    <source>
        <dbReference type="Pfam" id="PF00339"/>
    </source>
</evidence>
<feature type="compositionally biased region" description="Pro residues" evidence="1">
    <location>
        <begin position="535"/>
        <end position="544"/>
    </location>
</feature>
<feature type="compositionally biased region" description="Pro residues" evidence="1">
    <location>
        <begin position="508"/>
        <end position="518"/>
    </location>
</feature>
<dbReference type="InterPro" id="IPR014756">
    <property type="entry name" value="Ig_E-set"/>
</dbReference>
<feature type="domain" description="Arrestin-like N-terminal" evidence="2">
    <location>
        <begin position="9"/>
        <end position="155"/>
    </location>
</feature>
<organism evidence="3 4">
    <name type="scientific">Phascolomyces articulosus</name>
    <dbReference type="NCBI Taxonomy" id="60185"/>
    <lineage>
        <taxon>Eukaryota</taxon>
        <taxon>Fungi</taxon>
        <taxon>Fungi incertae sedis</taxon>
        <taxon>Mucoromycota</taxon>
        <taxon>Mucoromycotina</taxon>
        <taxon>Mucoromycetes</taxon>
        <taxon>Mucorales</taxon>
        <taxon>Lichtheimiaceae</taxon>
        <taxon>Phascolomyces</taxon>
    </lineage>
</organism>
<dbReference type="Pfam" id="PF00339">
    <property type="entry name" value="Arrestin_N"/>
    <property type="match status" value="1"/>
</dbReference>
<feature type="region of interest" description="Disordered" evidence="1">
    <location>
        <begin position="460"/>
        <end position="683"/>
    </location>
</feature>
<accession>A0AAD5KDT1</accession>
<evidence type="ECO:0000313" key="3">
    <source>
        <dbReference type="EMBL" id="KAI9268051.1"/>
    </source>
</evidence>
<reference evidence="3" key="2">
    <citation type="submission" date="2023-02" db="EMBL/GenBank/DDBJ databases">
        <authorList>
            <consortium name="DOE Joint Genome Institute"/>
            <person name="Mondo S.J."/>
            <person name="Chang Y."/>
            <person name="Wang Y."/>
            <person name="Ahrendt S."/>
            <person name="Andreopoulos W."/>
            <person name="Barry K."/>
            <person name="Beard J."/>
            <person name="Benny G.L."/>
            <person name="Blankenship S."/>
            <person name="Bonito G."/>
            <person name="Cuomo C."/>
            <person name="Desiro A."/>
            <person name="Gervers K.A."/>
            <person name="Hundley H."/>
            <person name="Kuo A."/>
            <person name="LaButti K."/>
            <person name="Lang B.F."/>
            <person name="Lipzen A."/>
            <person name="O'Donnell K."/>
            <person name="Pangilinan J."/>
            <person name="Reynolds N."/>
            <person name="Sandor L."/>
            <person name="Smith M.W."/>
            <person name="Tsang A."/>
            <person name="Grigoriev I.V."/>
            <person name="Stajich J.E."/>
            <person name="Spatafora J.W."/>
        </authorList>
    </citation>
    <scope>NUCLEOTIDE SEQUENCE</scope>
    <source>
        <strain evidence="3">RSA 2281</strain>
    </source>
</reference>
<feature type="compositionally biased region" description="Acidic residues" evidence="1">
    <location>
        <begin position="730"/>
        <end position="740"/>
    </location>
</feature>
<keyword evidence="4" id="KW-1185">Reference proteome</keyword>
<sequence length="761" mass="83301">MSDNTQLKITILDPQPYYRPGQQIHGNVAIQTASGKSLTFAALRLVWTGRIVTQLAGQFDRKEYFNQVFHLDPNTNGFLLASDLSTSPGTLLQVDEYDSFPFQITLPSDRLLPSSFEINDAMMGALSNVEYMIEVALDHQTFDPMPIKARSSVLVMAHPSSIQTSIQQQQESQTSEKTYLSTVLQDRAEYRTAARITVPCKTSPRGAMLNIVAHIWHDCRYHRRNGVSLTLVRMCKIRCGERTEIIPKDIATITRDLDLELRSGYSVQTLQESLQIPYDTVPTITNDQGELASIEYKIVLAVHAHPGALYTELPSTRATTAMQYMLVESPLAIDTNTVHNPQQQQQQQDPPATPVYPDSNKMARGDTARFTSTNTAVPAKDTKKMTDRMKGMFRRRSKLEPTGGVPVLNDQNNESSSSLTNSTNSNNGNGKGSTSLRQVMSSLRPRNNSSHNIAAATNGITKPQSCSSSTHSSQIQSTPLLNNKSSSPPQSETSSITDISTRKQPAKPTTPLPPPPSAVPASLTDDNNNESPTKTSPPPLPPQSVPASSSSASSPVSPVSPPPVYSETKSFSNLAAGGTTTPSTPVSTAPLTPNLTRAKSTHEKSLPIINSVPLPSAQESHDPIPGLEGGGVHYFDMFPDSDDEEEEQPPPSATSVTSPTSQINGGDDQTEITSITTDSNQPRYFNIFPDSDDDDEEVVIATNQPARRQDMRQIYPDAENKLDEVNVSESEPDSDSEDEMDLIAIMAKRERRIERARKRNK</sequence>
<feature type="compositionally biased region" description="Acidic residues" evidence="1">
    <location>
        <begin position="639"/>
        <end position="648"/>
    </location>
</feature>
<dbReference type="InterPro" id="IPR014752">
    <property type="entry name" value="Arrestin-like_C"/>
</dbReference>